<dbReference type="Proteomes" id="UP000765509">
    <property type="component" value="Unassembled WGS sequence"/>
</dbReference>
<evidence type="ECO:0000313" key="2">
    <source>
        <dbReference type="EMBL" id="MBW0583497.1"/>
    </source>
</evidence>
<name>A0A9Q3KM97_9BASI</name>
<accession>A0A9Q3KM97</accession>
<feature type="compositionally biased region" description="Basic and acidic residues" evidence="1">
    <location>
        <begin position="52"/>
        <end position="67"/>
    </location>
</feature>
<organism evidence="2 3">
    <name type="scientific">Austropuccinia psidii MF-1</name>
    <dbReference type="NCBI Taxonomy" id="1389203"/>
    <lineage>
        <taxon>Eukaryota</taxon>
        <taxon>Fungi</taxon>
        <taxon>Dikarya</taxon>
        <taxon>Basidiomycota</taxon>
        <taxon>Pucciniomycotina</taxon>
        <taxon>Pucciniomycetes</taxon>
        <taxon>Pucciniales</taxon>
        <taxon>Sphaerophragmiaceae</taxon>
        <taxon>Austropuccinia</taxon>
    </lineage>
</organism>
<evidence type="ECO:0000256" key="1">
    <source>
        <dbReference type="SAM" id="MobiDB-lite"/>
    </source>
</evidence>
<keyword evidence="3" id="KW-1185">Reference proteome</keyword>
<gene>
    <name evidence="2" type="ORF">O181_123212</name>
</gene>
<feature type="region of interest" description="Disordered" evidence="1">
    <location>
        <begin position="52"/>
        <end position="78"/>
    </location>
</feature>
<protein>
    <submittedName>
        <fullName evidence="2">Uncharacterized protein</fullName>
    </submittedName>
</protein>
<dbReference type="OrthoDB" id="5582182at2759"/>
<sequence>MSRIVDWGEIAYIHVYKRGLASRPLDQLDSYRGNSDTLQELLDLTLELDSRYHERQKENGSHQEKKPPVTGSNSSRPL</sequence>
<reference evidence="2" key="1">
    <citation type="submission" date="2021-03" db="EMBL/GenBank/DDBJ databases">
        <title>Draft genome sequence of rust myrtle Austropuccinia psidii MF-1, a brazilian biotype.</title>
        <authorList>
            <person name="Quecine M.C."/>
            <person name="Pachon D.M.R."/>
            <person name="Bonatelli M.L."/>
            <person name="Correr F.H."/>
            <person name="Franceschini L.M."/>
            <person name="Leite T.F."/>
            <person name="Margarido G.R.A."/>
            <person name="Almeida C.A."/>
            <person name="Ferrarezi J.A."/>
            <person name="Labate C.A."/>
        </authorList>
    </citation>
    <scope>NUCLEOTIDE SEQUENCE</scope>
    <source>
        <strain evidence="2">MF-1</strain>
    </source>
</reference>
<proteinExistence type="predicted"/>
<comment type="caution">
    <text evidence="2">The sequence shown here is derived from an EMBL/GenBank/DDBJ whole genome shotgun (WGS) entry which is preliminary data.</text>
</comment>
<dbReference type="AlphaFoldDB" id="A0A9Q3KM97"/>
<evidence type="ECO:0000313" key="3">
    <source>
        <dbReference type="Proteomes" id="UP000765509"/>
    </source>
</evidence>
<dbReference type="EMBL" id="AVOT02115299">
    <property type="protein sequence ID" value="MBW0583497.1"/>
    <property type="molecule type" value="Genomic_DNA"/>
</dbReference>